<dbReference type="Proteomes" id="UP001187734">
    <property type="component" value="Unassembled WGS sequence"/>
</dbReference>
<reference evidence="5" key="1">
    <citation type="submission" date="2018-03" db="EMBL/GenBank/DDBJ databases">
        <authorList>
            <person name="Guldener U."/>
        </authorList>
    </citation>
    <scope>NUCLEOTIDE SEQUENCE</scope>
</reference>
<feature type="domain" description="GFO/IDH/MocA-like oxidoreductase" evidence="4">
    <location>
        <begin position="139"/>
        <end position="262"/>
    </location>
</feature>
<evidence type="ECO:0000313" key="5">
    <source>
        <dbReference type="EMBL" id="SPJ89696.1"/>
    </source>
</evidence>
<dbReference type="Gene3D" id="3.40.50.720">
    <property type="entry name" value="NAD(P)-binding Rossmann-like Domain"/>
    <property type="match status" value="1"/>
</dbReference>
<sequence length="377" mass="42004">MIIKVGIVGYGNSAKTFHLPFITAVPEYELVAILQRAEAPSDPSSAPKGSHCTVDFPHVKHYREVDKFFADDEIQFVAVVTHHDTHAQFAEKALRAGKHVIVDKPFAVTSEEADKVIKLSEEKDLILTCFQNRRWDADFRTLSHLVEKGALGDIKEVELHYDFESPSWMSGMGAKFTPGSGMSYGLGTHSLDQALVLFGRPKSVTGFFRVQRDAESEVEDSFTIILQYDGAQKDLLVTVKTSVVTPMAQQLKQLVRGTKGSFVKFQQNSTCITEDHIAAGLKPLDEGFGVESEKMRGTLTTYEEFDGKVQKFDEVTKKYIGKYPTLPSRWVGLYENIADAINGKAELVVKPTQSRDGLRIIELARESHEKGVTIAWS</sequence>
<dbReference type="GO" id="GO:0000166">
    <property type="term" value="F:nucleotide binding"/>
    <property type="evidence" value="ECO:0007669"/>
    <property type="project" value="InterPro"/>
</dbReference>
<dbReference type="Pfam" id="PF01408">
    <property type="entry name" value="GFO_IDH_MocA"/>
    <property type="match status" value="1"/>
</dbReference>
<dbReference type="GO" id="GO:0016491">
    <property type="term" value="F:oxidoreductase activity"/>
    <property type="evidence" value="ECO:0007669"/>
    <property type="project" value="UniProtKB-KW"/>
</dbReference>
<dbReference type="AlphaFoldDB" id="A0AAE8ML29"/>
<feature type="domain" description="Gfo/Idh/MocA-like oxidoreductase N-terminal" evidence="3">
    <location>
        <begin position="3"/>
        <end position="128"/>
    </location>
</feature>
<evidence type="ECO:0000256" key="2">
    <source>
        <dbReference type="ARBA" id="ARBA00023002"/>
    </source>
</evidence>
<dbReference type="Gene3D" id="3.30.360.10">
    <property type="entry name" value="Dihydrodipicolinate Reductase, domain 2"/>
    <property type="match status" value="1"/>
</dbReference>
<keyword evidence="2" id="KW-0560">Oxidoreductase</keyword>
<comment type="caution">
    <text evidence="5">The sequence shown here is derived from an EMBL/GenBank/DDBJ whole genome shotgun (WGS) entry which is preliminary data.</text>
</comment>
<evidence type="ECO:0000259" key="4">
    <source>
        <dbReference type="Pfam" id="PF22725"/>
    </source>
</evidence>
<evidence type="ECO:0000313" key="6">
    <source>
        <dbReference type="Proteomes" id="UP001187734"/>
    </source>
</evidence>
<keyword evidence="6" id="KW-1185">Reference proteome</keyword>
<dbReference type="PANTHER" id="PTHR43708">
    <property type="entry name" value="CONSERVED EXPRESSED OXIDOREDUCTASE (EUROFUNG)"/>
    <property type="match status" value="1"/>
</dbReference>
<evidence type="ECO:0000256" key="1">
    <source>
        <dbReference type="ARBA" id="ARBA00010928"/>
    </source>
</evidence>
<name>A0AAE8ML29_9HYPO</name>
<dbReference type="SUPFAM" id="SSF55347">
    <property type="entry name" value="Glyceraldehyde-3-phosphate dehydrogenase-like, C-terminal domain"/>
    <property type="match status" value="1"/>
</dbReference>
<evidence type="ECO:0000259" key="3">
    <source>
        <dbReference type="Pfam" id="PF01408"/>
    </source>
</evidence>
<dbReference type="InterPro" id="IPR036291">
    <property type="entry name" value="NAD(P)-bd_dom_sf"/>
</dbReference>
<dbReference type="Pfam" id="PF22725">
    <property type="entry name" value="GFO_IDH_MocA_C3"/>
    <property type="match status" value="1"/>
</dbReference>
<dbReference type="InterPro" id="IPR051317">
    <property type="entry name" value="Gfo/Idh/MocA_oxidoreduct"/>
</dbReference>
<proteinExistence type="inferred from homology"/>
<dbReference type="InterPro" id="IPR000683">
    <property type="entry name" value="Gfo/Idh/MocA-like_OxRdtase_N"/>
</dbReference>
<comment type="similarity">
    <text evidence="1">Belongs to the Gfo/Idh/MocA family.</text>
</comment>
<organism evidence="5 6">
    <name type="scientific">Fusarium torulosum</name>
    <dbReference type="NCBI Taxonomy" id="33205"/>
    <lineage>
        <taxon>Eukaryota</taxon>
        <taxon>Fungi</taxon>
        <taxon>Dikarya</taxon>
        <taxon>Ascomycota</taxon>
        <taxon>Pezizomycotina</taxon>
        <taxon>Sordariomycetes</taxon>
        <taxon>Hypocreomycetidae</taxon>
        <taxon>Hypocreales</taxon>
        <taxon>Nectriaceae</taxon>
        <taxon>Fusarium</taxon>
    </lineage>
</organism>
<protein>
    <submittedName>
        <fullName evidence="5">Related to oxidoreductase</fullName>
    </submittedName>
</protein>
<dbReference type="EMBL" id="ONZP01000699">
    <property type="protein sequence ID" value="SPJ89696.1"/>
    <property type="molecule type" value="Genomic_DNA"/>
</dbReference>
<accession>A0AAE8ML29</accession>
<gene>
    <name evidence="5" type="ORF">FTOL_13057</name>
</gene>
<dbReference type="SUPFAM" id="SSF51735">
    <property type="entry name" value="NAD(P)-binding Rossmann-fold domains"/>
    <property type="match status" value="1"/>
</dbReference>
<dbReference type="PANTHER" id="PTHR43708:SF5">
    <property type="entry name" value="CONSERVED EXPRESSED OXIDOREDUCTASE (EUROFUNG)-RELATED"/>
    <property type="match status" value="1"/>
</dbReference>
<dbReference type="InterPro" id="IPR055170">
    <property type="entry name" value="GFO_IDH_MocA-like_dom"/>
</dbReference>